<evidence type="ECO:0000256" key="7">
    <source>
        <dbReference type="ARBA" id="ARBA00023180"/>
    </source>
</evidence>
<dbReference type="Pfam" id="PF00839">
    <property type="entry name" value="Cys_rich_FGFR"/>
    <property type="match status" value="3"/>
</dbReference>
<dbReference type="PANTHER" id="PTHR11884:SF1">
    <property type="entry name" value="GOLGI APPARATUS PROTEIN 1"/>
    <property type="match status" value="1"/>
</dbReference>
<evidence type="ECO:0000256" key="9">
    <source>
        <dbReference type="SAM" id="MobiDB-lite"/>
    </source>
</evidence>
<evidence type="ECO:0008006" key="13">
    <source>
        <dbReference type="Google" id="ProtNLM"/>
    </source>
</evidence>
<evidence type="ECO:0000313" key="12">
    <source>
        <dbReference type="Proteomes" id="UP001608902"/>
    </source>
</evidence>
<dbReference type="PANTHER" id="PTHR11884">
    <property type="entry name" value="SELECTIN LIGAND RELATED"/>
    <property type="match status" value="1"/>
</dbReference>
<keyword evidence="3 10" id="KW-0732">Signal</keyword>
<evidence type="ECO:0000256" key="6">
    <source>
        <dbReference type="ARBA" id="ARBA00023136"/>
    </source>
</evidence>
<keyword evidence="7" id="KW-0325">Glycoprotein</keyword>
<feature type="chain" id="PRO_5044759684" description="Golgi apparatus protein 1" evidence="10">
    <location>
        <begin position="22"/>
        <end position="337"/>
    </location>
</feature>
<dbReference type="InterPro" id="IPR039728">
    <property type="entry name" value="GLG1"/>
</dbReference>
<evidence type="ECO:0000256" key="8">
    <source>
        <dbReference type="PROSITE-ProRule" id="PRU00622"/>
    </source>
</evidence>
<name>A0ABD6EV43_9BILA</name>
<keyword evidence="4" id="KW-0677">Repeat</keyword>
<protein>
    <recommendedName>
        <fullName evidence="13">Golgi apparatus protein 1</fullName>
    </recommendedName>
</protein>
<evidence type="ECO:0000313" key="11">
    <source>
        <dbReference type="EMBL" id="MFH4980923.1"/>
    </source>
</evidence>
<keyword evidence="2" id="KW-0812">Transmembrane</keyword>
<dbReference type="EMBL" id="JBGFUD010006310">
    <property type="protein sequence ID" value="MFH4980923.1"/>
    <property type="molecule type" value="Genomic_DNA"/>
</dbReference>
<sequence>MWSRQCLLLLLFCYLSSEVFGQNQAAIPQQNQGGIPPQQPPAQQGNVNPAMQQQQQLQVDPNFYVGSKRLIDHDACKEDIHKYCSREGVDLKSDLAVLECLQDTGLSETQFLSSACEHLVWEYKINLTQDVRFRNAAAAFCSVELKKVPGLEACNQLTEPGYALSCMLDYLYNITPQSDCFQFLVKNARLAFSDFRVVGPFVTKCRESITRAQCGSLTPPSAHAKVRVPHSQGSTVECLVTHLIKQVKEPKDALKLIDEECRHEIMRIAELQSDDFHLDRTLFFSCRVDREKFCKNVESGGGKVFECLLAHRTDKFMEPQGWVEKITTARRILISSA</sequence>
<proteinExistence type="predicted"/>
<accession>A0ABD6EV43</accession>
<organism evidence="11 12">
    <name type="scientific">Gnathostoma spinigerum</name>
    <dbReference type="NCBI Taxonomy" id="75299"/>
    <lineage>
        <taxon>Eukaryota</taxon>
        <taxon>Metazoa</taxon>
        <taxon>Ecdysozoa</taxon>
        <taxon>Nematoda</taxon>
        <taxon>Chromadorea</taxon>
        <taxon>Rhabditida</taxon>
        <taxon>Spirurina</taxon>
        <taxon>Gnathostomatomorpha</taxon>
        <taxon>Gnathostomatoidea</taxon>
        <taxon>Gnathostomatidae</taxon>
        <taxon>Gnathostoma</taxon>
    </lineage>
</organism>
<evidence type="ECO:0000256" key="3">
    <source>
        <dbReference type="ARBA" id="ARBA00022729"/>
    </source>
</evidence>
<feature type="region of interest" description="Disordered" evidence="9">
    <location>
        <begin position="28"/>
        <end position="51"/>
    </location>
</feature>
<keyword evidence="5" id="KW-1133">Transmembrane helix</keyword>
<dbReference type="InterPro" id="IPR017873">
    <property type="entry name" value="Cys-rich_GLG1_repeat_euk"/>
</dbReference>
<dbReference type="InterPro" id="IPR001893">
    <property type="entry name" value="Cys-rich_GLG1_repeat"/>
</dbReference>
<dbReference type="PROSITE" id="PS51289">
    <property type="entry name" value="GLG1_C_RICH"/>
    <property type="match status" value="1"/>
</dbReference>
<evidence type="ECO:0000256" key="10">
    <source>
        <dbReference type="SAM" id="SignalP"/>
    </source>
</evidence>
<dbReference type="GO" id="GO:0016020">
    <property type="term" value="C:membrane"/>
    <property type="evidence" value="ECO:0007669"/>
    <property type="project" value="UniProtKB-SubCell"/>
</dbReference>
<feature type="compositionally biased region" description="Low complexity" evidence="9">
    <location>
        <begin position="28"/>
        <end position="50"/>
    </location>
</feature>
<evidence type="ECO:0000256" key="4">
    <source>
        <dbReference type="ARBA" id="ARBA00022737"/>
    </source>
</evidence>
<evidence type="ECO:0000256" key="1">
    <source>
        <dbReference type="ARBA" id="ARBA00004479"/>
    </source>
</evidence>
<keyword evidence="12" id="KW-1185">Reference proteome</keyword>
<gene>
    <name evidence="11" type="ORF">AB6A40_007632</name>
</gene>
<dbReference type="AlphaFoldDB" id="A0ABD6EV43"/>
<comment type="caution">
    <text evidence="11">The sequence shown here is derived from an EMBL/GenBank/DDBJ whole genome shotgun (WGS) entry which is preliminary data.</text>
</comment>
<reference evidence="11 12" key="1">
    <citation type="submission" date="2024-08" db="EMBL/GenBank/DDBJ databases">
        <title>Gnathostoma spinigerum genome.</title>
        <authorList>
            <person name="Gonzalez-Bertolin B."/>
            <person name="Monzon S."/>
            <person name="Zaballos A."/>
            <person name="Jimenez P."/>
            <person name="Dekumyoy P."/>
            <person name="Varona S."/>
            <person name="Cuesta I."/>
            <person name="Sumanam S."/>
            <person name="Adisakwattana P."/>
            <person name="Gasser R.B."/>
            <person name="Hernandez-Gonzalez A."/>
            <person name="Young N.D."/>
            <person name="Perteguer M.J."/>
        </authorList>
    </citation>
    <scope>NUCLEOTIDE SEQUENCE [LARGE SCALE GENOMIC DNA]</scope>
    <source>
        <strain evidence="11">AL3</strain>
        <tissue evidence="11">Liver</tissue>
    </source>
</reference>
<dbReference type="Proteomes" id="UP001608902">
    <property type="component" value="Unassembled WGS sequence"/>
</dbReference>
<feature type="repeat" description="Cys-rich GLG1" evidence="8">
    <location>
        <begin position="256"/>
        <end position="316"/>
    </location>
</feature>
<evidence type="ECO:0000256" key="2">
    <source>
        <dbReference type="ARBA" id="ARBA00022692"/>
    </source>
</evidence>
<comment type="subcellular location">
    <subcellularLocation>
        <location evidence="1">Membrane</location>
        <topology evidence="1">Single-pass type I membrane protein</topology>
    </subcellularLocation>
</comment>
<feature type="signal peptide" evidence="10">
    <location>
        <begin position="1"/>
        <end position="21"/>
    </location>
</feature>
<keyword evidence="6" id="KW-0472">Membrane</keyword>
<evidence type="ECO:0000256" key="5">
    <source>
        <dbReference type="ARBA" id="ARBA00022989"/>
    </source>
</evidence>